<feature type="region of interest" description="Disordered" evidence="8">
    <location>
        <begin position="209"/>
        <end position="231"/>
    </location>
</feature>
<evidence type="ECO:0000256" key="3">
    <source>
        <dbReference type="ARBA" id="ARBA00022737"/>
    </source>
</evidence>
<dbReference type="InterPro" id="IPR013087">
    <property type="entry name" value="Znf_C2H2_type"/>
</dbReference>
<dbReference type="GO" id="GO:0005634">
    <property type="term" value="C:nucleus"/>
    <property type="evidence" value="ECO:0007669"/>
    <property type="project" value="UniProtKB-SubCell"/>
</dbReference>
<dbReference type="RefSeq" id="XP_032814309.1">
    <property type="nucleotide sequence ID" value="XM_032958418.1"/>
</dbReference>
<evidence type="ECO:0000256" key="1">
    <source>
        <dbReference type="ARBA" id="ARBA00004123"/>
    </source>
</evidence>
<evidence type="ECO:0000313" key="31">
    <source>
        <dbReference type="RefSeq" id="XP_032814328.1"/>
    </source>
</evidence>
<dbReference type="RefSeq" id="XP_032814323.1">
    <property type="nucleotide sequence ID" value="XM_032958432.1"/>
</dbReference>
<dbReference type="InterPro" id="IPR011333">
    <property type="entry name" value="SKP1/BTB/POZ_sf"/>
</dbReference>
<dbReference type="PANTHER" id="PTHR24394:SF0">
    <property type="entry name" value="ZINC FINGER AND BTB DOMAIN-CONTAINING PROTEIN 40"/>
    <property type="match status" value="1"/>
</dbReference>
<feature type="domain" description="C2H2-type" evidence="10">
    <location>
        <begin position="533"/>
        <end position="561"/>
    </location>
</feature>
<keyword evidence="5" id="KW-0862">Zinc</keyword>
<keyword evidence="4 7" id="KW-0863">Zinc-finger</keyword>
<feature type="domain" description="C2H2-type" evidence="10">
    <location>
        <begin position="590"/>
        <end position="617"/>
    </location>
</feature>
<evidence type="ECO:0000313" key="12">
    <source>
        <dbReference type="RefSeq" id="XP_032814307.1"/>
    </source>
</evidence>
<dbReference type="FunFam" id="3.30.160.60:FF:000909">
    <property type="entry name" value="zinc finger and BTB domain-containing protein 40"/>
    <property type="match status" value="1"/>
</dbReference>
<evidence type="ECO:0000313" key="28">
    <source>
        <dbReference type="RefSeq" id="XP_032814325.1"/>
    </source>
</evidence>
<sequence length="1025" mass="108031">MELPNYAHTLLRRLSALRRQQRLCDVTLVAGRVAFRAHRAVLAAASPALLGALLLEADAATLSVDPSIATADEIALLLEVAYAGTIPPGRHNATRLVQVAEGLQMSDVADACRAALGAVSGGFTAPQRSDAESHSSPPPIITVCPLSDEDPAAKEEGETWQFVFTDGGVASSLPVTSLPVTSIPVTSIPVTSIPVTSIPVTSIPVMPSAEKNASSVNEGDGTRKNPAGTPLPVTSVLVTSLPVLPSDATTLLSEPPPAVQEVKSIVPSPAGIGAVRDPEAVAPVLIHRRRLKAGLVGTAATPLTAPPTTPQQLPPSGHTTAHTATTTTATTTAATTTAATTTATTIDEGQQREEACKRGATRRKRVAPAAAVKEPVPSRGSPRSTPPVAPHADTAGEIGGREKASGPTSRKKRRKRPPIACNLCGKVFQYMAGMLYHQRSEHFAEKPFACGECGSRFAAASTLKNHERLHTGERPHTCPHCPLAFPQPAALAYHLKRKHAMGRLYSCQYCEAAFPQAVELTRHVRTHTGDRPYVCRPCGKGFSQANGLSLHLRTHHLIEEPNDCQKCHLSFPSAEEYFNHIKETHPNECFPCDHCQRTFTTPAALERHLVTHLGGKPYSCDVCCKAYQHLSGLWYHNRVHHPAVFAAQNRRSTARAGPLVCHLCDTTFDGKAAYIRHSKARDCESQPQLCGLCQAVFADSRALHNHLKSTHPGGLPFCCPSCPLSFRHQSARQYHCTTEHPVPPPLALSPPHFAASCAGPAEHAVTAPTRERMTILIIQAGGGDGGDGGGNGDGGVDTGVAKGTLQITEYRDNEDVGTADWTAAEAPMHDAAAESTAAEGTAAAAVATSPDTATHDTTTPAKTGLGNAKADETPANIATIDKTAHNITGADMTAHNIAGADITAHDVATADITAQSIPTAGITPHDIAPVDITAHDVATADITTHVVATADIRGHISRADITHDIVTVHITAADITTDDITTPNITSADITADITAADLHSPDKATEETTPDISTHDMTTTEFFF</sequence>
<dbReference type="SMART" id="SM00225">
    <property type="entry name" value="BTB"/>
    <property type="match status" value="1"/>
</dbReference>
<dbReference type="InterPro" id="IPR000210">
    <property type="entry name" value="BTB/POZ_dom"/>
</dbReference>
<dbReference type="RefSeq" id="XP_032814319.1">
    <property type="nucleotide sequence ID" value="XM_032958428.1"/>
</dbReference>
<dbReference type="SMART" id="SM00355">
    <property type="entry name" value="ZnF_C2H2"/>
    <property type="match status" value="11"/>
</dbReference>
<evidence type="ECO:0000313" key="30">
    <source>
        <dbReference type="RefSeq" id="XP_032814327.1"/>
    </source>
</evidence>
<evidence type="ECO:0000313" key="27">
    <source>
        <dbReference type="RefSeq" id="XP_032814324.1"/>
    </source>
</evidence>
<dbReference type="PROSITE" id="PS50157">
    <property type="entry name" value="ZINC_FINGER_C2H2_2"/>
    <property type="match status" value="8"/>
</dbReference>
<dbReference type="RefSeq" id="XP_032814330.1">
    <property type="nucleotide sequence ID" value="XM_032958439.1"/>
</dbReference>
<evidence type="ECO:0000256" key="7">
    <source>
        <dbReference type="PROSITE-ProRule" id="PRU00042"/>
    </source>
</evidence>
<evidence type="ECO:0000313" key="23">
    <source>
        <dbReference type="RefSeq" id="XP_032814319.1"/>
    </source>
</evidence>
<dbReference type="RefSeq" id="XP_032814310.1">
    <property type="nucleotide sequence ID" value="XM_032958419.1"/>
</dbReference>
<dbReference type="KEGG" id="pmrn:116944672"/>
<keyword evidence="2" id="KW-0479">Metal-binding</keyword>
<dbReference type="RefSeq" id="XP_032814318.1">
    <property type="nucleotide sequence ID" value="XM_032958427.1"/>
</dbReference>
<evidence type="ECO:0000256" key="5">
    <source>
        <dbReference type="ARBA" id="ARBA00022833"/>
    </source>
</evidence>
<dbReference type="Gene3D" id="3.30.710.10">
    <property type="entry name" value="Potassium Channel Kv1.1, Chain A"/>
    <property type="match status" value="1"/>
</dbReference>
<dbReference type="RefSeq" id="XP_032814321.1">
    <property type="nucleotide sequence ID" value="XM_032958430.1"/>
</dbReference>
<feature type="domain" description="C2H2-type" evidence="10">
    <location>
        <begin position="419"/>
        <end position="447"/>
    </location>
</feature>
<evidence type="ECO:0000313" key="32">
    <source>
        <dbReference type="RefSeq" id="XP_032814329.1"/>
    </source>
</evidence>
<dbReference type="GO" id="GO:0008270">
    <property type="term" value="F:zinc ion binding"/>
    <property type="evidence" value="ECO:0007669"/>
    <property type="project" value="UniProtKB-KW"/>
</dbReference>
<dbReference type="RefSeq" id="XP_032814314.1">
    <property type="nucleotide sequence ID" value="XM_032958423.1"/>
</dbReference>
<evidence type="ECO:0000313" key="20">
    <source>
        <dbReference type="RefSeq" id="XP_032814315.1"/>
    </source>
</evidence>
<dbReference type="RefSeq" id="XP_032814315.1">
    <property type="nucleotide sequence ID" value="XM_032958424.1"/>
</dbReference>
<dbReference type="FunFam" id="3.30.160.60:FF:000417">
    <property type="entry name" value="Zinc finger protein"/>
    <property type="match status" value="1"/>
</dbReference>
<dbReference type="PANTHER" id="PTHR24394">
    <property type="entry name" value="ZINC FINGER PROTEIN"/>
    <property type="match status" value="1"/>
</dbReference>
<keyword evidence="3" id="KW-0677">Repeat</keyword>
<evidence type="ECO:0000313" key="26">
    <source>
        <dbReference type="RefSeq" id="XP_032814323.1"/>
    </source>
</evidence>
<keyword evidence="6" id="KW-0539">Nucleus</keyword>
<dbReference type="RefSeq" id="XP_032814329.1">
    <property type="nucleotide sequence ID" value="XM_032958438.1"/>
</dbReference>
<evidence type="ECO:0000313" key="22">
    <source>
        <dbReference type="RefSeq" id="XP_032814318.1"/>
    </source>
</evidence>
<evidence type="ECO:0000259" key="10">
    <source>
        <dbReference type="PROSITE" id="PS50157"/>
    </source>
</evidence>
<dbReference type="RefSeq" id="XP_032814325.1">
    <property type="nucleotide sequence ID" value="XM_032958434.1"/>
</dbReference>
<proteinExistence type="predicted"/>
<reference evidence="12 13" key="1">
    <citation type="submission" date="2025-04" db="UniProtKB">
        <authorList>
            <consortium name="RefSeq"/>
        </authorList>
    </citation>
    <scope>IDENTIFICATION</scope>
    <source>
        <tissue evidence="12 13">Sperm</tissue>
    </source>
</reference>
<feature type="domain" description="C2H2-type" evidence="10">
    <location>
        <begin position="448"/>
        <end position="475"/>
    </location>
</feature>
<dbReference type="FunFam" id="3.30.160.60:FF:000645">
    <property type="entry name" value="Zinc finger and BTB domain containing 40"/>
    <property type="match status" value="1"/>
</dbReference>
<dbReference type="RefSeq" id="XP_032814317.1">
    <property type="nucleotide sequence ID" value="XM_032958426.1"/>
</dbReference>
<evidence type="ECO:0000313" key="18">
    <source>
        <dbReference type="RefSeq" id="XP_032814313.1"/>
    </source>
</evidence>
<dbReference type="SUPFAM" id="SSF54695">
    <property type="entry name" value="POZ domain"/>
    <property type="match status" value="1"/>
</dbReference>
<evidence type="ECO:0000313" key="29">
    <source>
        <dbReference type="RefSeq" id="XP_032814326.1"/>
    </source>
</evidence>
<dbReference type="RefSeq" id="XP_032814320.1">
    <property type="nucleotide sequence ID" value="XM_032958429.1"/>
</dbReference>
<dbReference type="Gene3D" id="3.30.160.60">
    <property type="entry name" value="Classic Zinc Finger"/>
    <property type="match status" value="7"/>
</dbReference>
<dbReference type="GeneID" id="116944672"/>
<dbReference type="SUPFAM" id="SSF57667">
    <property type="entry name" value="beta-beta-alpha zinc fingers"/>
    <property type="match status" value="5"/>
</dbReference>
<name>A0AAJ7WY32_PETMA</name>
<evidence type="ECO:0000256" key="4">
    <source>
        <dbReference type="ARBA" id="ARBA00022771"/>
    </source>
</evidence>
<dbReference type="RefSeq" id="XP_032814311.1">
    <property type="nucleotide sequence ID" value="XM_032958420.1"/>
</dbReference>
<evidence type="ECO:0000313" key="13">
    <source>
        <dbReference type="RefSeq" id="XP_032814308.1"/>
    </source>
</evidence>
<accession>A0AAJ7WY32</accession>
<evidence type="ECO:0000313" key="11">
    <source>
        <dbReference type="Proteomes" id="UP001318040"/>
    </source>
</evidence>
<dbReference type="RefSeq" id="XP_032814324.1">
    <property type="nucleotide sequence ID" value="XM_032958433.1"/>
</dbReference>
<dbReference type="PROSITE" id="PS50097">
    <property type="entry name" value="BTB"/>
    <property type="match status" value="1"/>
</dbReference>
<dbReference type="RefSeq" id="XP_032814307.1">
    <property type="nucleotide sequence ID" value="XM_032958416.1"/>
</dbReference>
<evidence type="ECO:0000256" key="8">
    <source>
        <dbReference type="SAM" id="MobiDB-lite"/>
    </source>
</evidence>
<dbReference type="Pfam" id="PF00096">
    <property type="entry name" value="zf-C2H2"/>
    <property type="match status" value="4"/>
</dbReference>
<keyword evidence="11" id="KW-1185">Reference proteome</keyword>
<feature type="compositionally biased region" description="Pro residues" evidence="8">
    <location>
        <begin position="304"/>
        <end position="313"/>
    </location>
</feature>
<feature type="compositionally biased region" description="Low complexity" evidence="8">
    <location>
        <begin position="833"/>
        <end position="863"/>
    </location>
</feature>
<feature type="domain" description="BTB" evidence="9">
    <location>
        <begin position="24"/>
        <end position="90"/>
    </location>
</feature>
<evidence type="ECO:0000313" key="16">
    <source>
        <dbReference type="RefSeq" id="XP_032814311.1"/>
    </source>
</evidence>
<feature type="domain" description="C2H2-type" evidence="10">
    <location>
        <begin position="505"/>
        <end position="532"/>
    </location>
</feature>
<dbReference type="FunFam" id="3.30.160.60:FF:000110">
    <property type="entry name" value="Zinc finger protein-like"/>
    <property type="match status" value="1"/>
</dbReference>
<evidence type="ECO:0000313" key="21">
    <source>
        <dbReference type="RefSeq" id="XP_032814317.1"/>
    </source>
</evidence>
<feature type="compositionally biased region" description="Low complexity" evidence="8">
    <location>
        <begin position="314"/>
        <end position="345"/>
    </location>
</feature>
<dbReference type="AlphaFoldDB" id="A0AAJ7WY32"/>
<gene>
    <name evidence="12 13 14 15 16 17 18 19 20 21 22 23 24 25 26 27 28 29 30 31 32 33" type="primary">LOC116944672</name>
</gene>
<organism evidence="11 16">
    <name type="scientific">Petromyzon marinus</name>
    <name type="common">Sea lamprey</name>
    <dbReference type="NCBI Taxonomy" id="7757"/>
    <lineage>
        <taxon>Eukaryota</taxon>
        <taxon>Metazoa</taxon>
        <taxon>Chordata</taxon>
        <taxon>Craniata</taxon>
        <taxon>Vertebrata</taxon>
        <taxon>Cyclostomata</taxon>
        <taxon>Hyperoartia</taxon>
        <taxon>Petromyzontiformes</taxon>
        <taxon>Petromyzontidae</taxon>
        <taxon>Petromyzon</taxon>
    </lineage>
</organism>
<evidence type="ECO:0000313" key="15">
    <source>
        <dbReference type="RefSeq" id="XP_032814310.1"/>
    </source>
</evidence>
<dbReference type="RefSeq" id="XP_032814312.1">
    <property type="nucleotide sequence ID" value="XM_032958421.1"/>
</dbReference>
<dbReference type="CTD" id="9923"/>
<dbReference type="InterPro" id="IPR036236">
    <property type="entry name" value="Znf_C2H2_sf"/>
</dbReference>
<feature type="region of interest" description="Disordered" evidence="8">
    <location>
        <begin position="832"/>
        <end position="869"/>
    </location>
</feature>
<evidence type="ECO:0000313" key="25">
    <source>
        <dbReference type="RefSeq" id="XP_032814321.1"/>
    </source>
</evidence>
<dbReference type="RefSeq" id="XP_032814327.1">
    <property type="nucleotide sequence ID" value="XM_032958436.1"/>
</dbReference>
<dbReference type="RefSeq" id="XP_032814313.1">
    <property type="nucleotide sequence ID" value="XM_032958422.1"/>
</dbReference>
<evidence type="ECO:0000313" key="19">
    <source>
        <dbReference type="RefSeq" id="XP_032814314.1"/>
    </source>
</evidence>
<evidence type="ECO:0000313" key="24">
    <source>
        <dbReference type="RefSeq" id="XP_032814320.1"/>
    </source>
</evidence>
<evidence type="ECO:0000256" key="2">
    <source>
        <dbReference type="ARBA" id="ARBA00022723"/>
    </source>
</evidence>
<feature type="domain" description="C2H2-type" evidence="10">
    <location>
        <begin position="618"/>
        <end position="640"/>
    </location>
</feature>
<dbReference type="RefSeq" id="XP_032814328.1">
    <property type="nucleotide sequence ID" value="XM_032958437.1"/>
</dbReference>
<dbReference type="PROSITE" id="PS00028">
    <property type="entry name" value="ZINC_FINGER_C2H2_1"/>
    <property type="match status" value="8"/>
</dbReference>
<evidence type="ECO:0000256" key="6">
    <source>
        <dbReference type="ARBA" id="ARBA00023242"/>
    </source>
</evidence>
<evidence type="ECO:0000313" key="17">
    <source>
        <dbReference type="RefSeq" id="XP_032814312.1"/>
    </source>
</evidence>
<feature type="domain" description="C2H2-type" evidence="10">
    <location>
        <begin position="688"/>
        <end position="716"/>
    </location>
</feature>
<dbReference type="RefSeq" id="XP_032814308.1">
    <property type="nucleotide sequence ID" value="XM_032958417.1"/>
</dbReference>
<feature type="compositionally biased region" description="Low complexity" evidence="8">
    <location>
        <begin position="367"/>
        <end position="377"/>
    </location>
</feature>
<evidence type="ECO:0000313" key="33">
    <source>
        <dbReference type="RefSeq" id="XP_032814330.1"/>
    </source>
</evidence>
<evidence type="ECO:0000313" key="14">
    <source>
        <dbReference type="RefSeq" id="XP_032814309.1"/>
    </source>
</evidence>
<feature type="domain" description="C2H2-type" evidence="10">
    <location>
        <begin position="476"/>
        <end position="504"/>
    </location>
</feature>
<dbReference type="GO" id="GO:0000981">
    <property type="term" value="F:DNA-binding transcription factor activity, RNA polymerase II-specific"/>
    <property type="evidence" value="ECO:0007669"/>
    <property type="project" value="TreeGrafter"/>
</dbReference>
<feature type="region of interest" description="Disordered" evidence="8">
    <location>
        <begin position="298"/>
        <end position="416"/>
    </location>
</feature>
<dbReference type="Proteomes" id="UP001318040">
    <property type="component" value="Chromosome 21"/>
</dbReference>
<dbReference type="RefSeq" id="XP_032814326.1">
    <property type="nucleotide sequence ID" value="XM_032958435.1"/>
</dbReference>
<dbReference type="Pfam" id="PF00651">
    <property type="entry name" value="BTB"/>
    <property type="match status" value="1"/>
</dbReference>
<protein>
    <submittedName>
        <fullName evidence="12 13">Zinc finger protein 341-like isoform X1</fullName>
    </submittedName>
</protein>
<comment type="subcellular location">
    <subcellularLocation>
        <location evidence="1">Nucleus</location>
    </subcellularLocation>
</comment>
<evidence type="ECO:0000259" key="9">
    <source>
        <dbReference type="PROSITE" id="PS50097"/>
    </source>
</evidence>